<proteinExistence type="predicted"/>
<dbReference type="AlphaFoldDB" id="A0A0A9DG99"/>
<organism evidence="2">
    <name type="scientific">Arundo donax</name>
    <name type="common">Giant reed</name>
    <name type="synonym">Donax arundinaceus</name>
    <dbReference type="NCBI Taxonomy" id="35708"/>
    <lineage>
        <taxon>Eukaryota</taxon>
        <taxon>Viridiplantae</taxon>
        <taxon>Streptophyta</taxon>
        <taxon>Embryophyta</taxon>
        <taxon>Tracheophyta</taxon>
        <taxon>Spermatophyta</taxon>
        <taxon>Magnoliopsida</taxon>
        <taxon>Liliopsida</taxon>
        <taxon>Poales</taxon>
        <taxon>Poaceae</taxon>
        <taxon>PACMAD clade</taxon>
        <taxon>Arundinoideae</taxon>
        <taxon>Arundineae</taxon>
        <taxon>Arundo</taxon>
    </lineage>
</organism>
<reference evidence="2" key="2">
    <citation type="journal article" date="2015" name="Data Brief">
        <title>Shoot transcriptome of the giant reed, Arundo donax.</title>
        <authorList>
            <person name="Barrero R.A."/>
            <person name="Guerrero F.D."/>
            <person name="Moolhuijzen P."/>
            <person name="Goolsby J.A."/>
            <person name="Tidwell J."/>
            <person name="Bellgard S.E."/>
            <person name="Bellgard M.I."/>
        </authorList>
    </citation>
    <scope>NUCLEOTIDE SEQUENCE</scope>
    <source>
        <tissue evidence="2">Shoot tissue taken approximately 20 cm above the soil surface</tissue>
    </source>
</reference>
<feature type="region of interest" description="Disordered" evidence="1">
    <location>
        <begin position="56"/>
        <end position="75"/>
    </location>
</feature>
<protein>
    <submittedName>
        <fullName evidence="2">Uncharacterized protein</fullName>
    </submittedName>
</protein>
<feature type="compositionally biased region" description="Basic and acidic residues" evidence="1">
    <location>
        <begin position="1"/>
        <end position="20"/>
    </location>
</feature>
<dbReference type="EMBL" id="GBRH01213265">
    <property type="protein sequence ID" value="JAD84630.1"/>
    <property type="molecule type" value="Transcribed_RNA"/>
</dbReference>
<name>A0A0A9DG99_ARUDO</name>
<reference evidence="2" key="1">
    <citation type="submission" date="2014-09" db="EMBL/GenBank/DDBJ databases">
        <authorList>
            <person name="Magalhaes I.L.F."/>
            <person name="Oliveira U."/>
            <person name="Santos F.R."/>
            <person name="Vidigal T.H.D.A."/>
            <person name="Brescovit A.D."/>
            <person name="Santos A.J."/>
        </authorList>
    </citation>
    <scope>NUCLEOTIDE SEQUENCE</scope>
    <source>
        <tissue evidence="2">Shoot tissue taken approximately 20 cm above the soil surface</tissue>
    </source>
</reference>
<evidence type="ECO:0000256" key="1">
    <source>
        <dbReference type="SAM" id="MobiDB-lite"/>
    </source>
</evidence>
<accession>A0A0A9DG99</accession>
<sequence>MGFELHGESFIDGDHPKSDETSSTISSCLTGGFQYQGSERGLLICFSDTDLTTAKKSYGSQRNKPASCSQAWCWP</sequence>
<feature type="region of interest" description="Disordered" evidence="1">
    <location>
        <begin position="1"/>
        <end position="25"/>
    </location>
</feature>
<evidence type="ECO:0000313" key="2">
    <source>
        <dbReference type="EMBL" id="JAD84630.1"/>
    </source>
</evidence>